<evidence type="ECO:0000256" key="4">
    <source>
        <dbReference type="ARBA" id="ARBA00023163"/>
    </source>
</evidence>
<dbReference type="PANTHER" id="PTHR30346:SF29">
    <property type="entry name" value="LYSR SUBSTRATE-BINDING"/>
    <property type="match status" value="1"/>
</dbReference>
<dbReference type="EMBL" id="BAAABM010000029">
    <property type="protein sequence ID" value="GAA0343148.1"/>
    <property type="molecule type" value="Genomic_DNA"/>
</dbReference>
<dbReference type="Proteomes" id="UP001501822">
    <property type="component" value="Unassembled WGS sequence"/>
</dbReference>
<keyword evidence="3" id="KW-0238">DNA-binding</keyword>
<gene>
    <name evidence="7" type="ORF">GCM10010151_35950</name>
</gene>
<dbReference type="InterPro" id="IPR005119">
    <property type="entry name" value="LysR_subst-bd"/>
</dbReference>
<dbReference type="Gene3D" id="3.40.190.10">
    <property type="entry name" value="Periplasmic binding protein-like II"/>
    <property type="match status" value="2"/>
</dbReference>
<name>A0ABN0WQ65_9ACTN</name>
<dbReference type="CDD" id="cd05466">
    <property type="entry name" value="PBP2_LTTR_substrate"/>
    <property type="match status" value="1"/>
</dbReference>
<accession>A0ABN0WQ65</accession>
<keyword evidence="5" id="KW-0472">Membrane</keyword>
<dbReference type="PANTHER" id="PTHR30346">
    <property type="entry name" value="TRANSCRIPTIONAL DUAL REGULATOR HCAR-RELATED"/>
    <property type="match status" value="1"/>
</dbReference>
<dbReference type="Pfam" id="PF03466">
    <property type="entry name" value="LysR_substrate"/>
    <property type="match status" value="1"/>
</dbReference>
<evidence type="ECO:0000313" key="8">
    <source>
        <dbReference type="Proteomes" id="UP001501822"/>
    </source>
</evidence>
<evidence type="ECO:0000256" key="2">
    <source>
        <dbReference type="ARBA" id="ARBA00023015"/>
    </source>
</evidence>
<dbReference type="PRINTS" id="PR00039">
    <property type="entry name" value="HTHLYSR"/>
</dbReference>
<feature type="domain" description="HTH lysR-type" evidence="6">
    <location>
        <begin position="3"/>
        <end position="59"/>
    </location>
</feature>
<dbReference type="SUPFAM" id="SSF53850">
    <property type="entry name" value="Periplasmic binding protein-like II"/>
    <property type="match status" value="1"/>
</dbReference>
<dbReference type="InterPro" id="IPR000847">
    <property type="entry name" value="LysR_HTH_N"/>
</dbReference>
<keyword evidence="4" id="KW-0804">Transcription</keyword>
<protein>
    <submittedName>
        <fullName evidence="7">LysR family transcriptional regulator</fullName>
    </submittedName>
</protein>
<keyword evidence="5" id="KW-1133">Transmembrane helix</keyword>
<evidence type="ECO:0000313" key="7">
    <source>
        <dbReference type="EMBL" id="GAA0343148.1"/>
    </source>
</evidence>
<comment type="similarity">
    <text evidence="1">Belongs to the LysR transcriptional regulatory family.</text>
</comment>
<dbReference type="RefSeq" id="WP_252798811.1">
    <property type="nucleotide sequence ID" value="NZ_BAAABM010000029.1"/>
</dbReference>
<evidence type="ECO:0000256" key="1">
    <source>
        <dbReference type="ARBA" id="ARBA00009437"/>
    </source>
</evidence>
<dbReference type="PROSITE" id="PS50931">
    <property type="entry name" value="HTH_LYSR"/>
    <property type="match status" value="1"/>
</dbReference>
<evidence type="ECO:0000256" key="5">
    <source>
        <dbReference type="SAM" id="Phobius"/>
    </source>
</evidence>
<reference evidence="7 8" key="1">
    <citation type="journal article" date="2019" name="Int. J. Syst. Evol. Microbiol.">
        <title>The Global Catalogue of Microorganisms (GCM) 10K type strain sequencing project: providing services to taxonomists for standard genome sequencing and annotation.</title>
        <authorList>
            <consortium name="The Broad Institute Genomics Platform"/>
            <consortium name="The Broad Institute Genome Sequencing Center for Infectious Disease"/>
            <person name="Wu L."/>
            <person name="Ma J."/>
        </authorList>
    </citation>
    <scope>NUCLEOTIDE SEQUENCE [LARGE SCALE GENOMIC DNA]</scope>
    <source>
        <strain evidence="7 8">JCM 3146</strain>
    </source>
</reference>
<keyword evidence="2" id="KW-0805">Transcription regulation</keyword>
<comment type="caution">
    <text evidence="7">The sequence shown here is derived from an EMBL/GenBank/DDBJ whole genome shotgun (WGS) entry which is preliminary data.</text>
</comment>
<dbReference type="InterPro" id="IPR036390">
    <property type="entry name" value="WH_DNA-bd_sf"/>
</dbReference>
<keyword evidence="5" id="KW-0812">Transmembrane</keyword>
<evidence type="ECO:0000259" key="6">
    <source>
        <dbReference type="PROSITE" id="PS50931"/>
    </source>
</evidence>
<dbReference type="InterPro" id="IPR036388">
    <property type="entry name" value="WH-like_DNA-bd_sf"/>
</dbReference>
<feature type="transmembrane region" description="Helical" evidence="5">
    <location>
        <begin position="223"/>
        <end position="251"/>
    </location>
</feature>
<keyword evidence="8" id="KW-1185">Reference proteome</keyword>
<organism evidence="7 8">
    <name type="scientific">Actinoallomurus spadix</name>
    <dbReference type="NCBI Taxonomy" id="79912"/>
    <lineage>
        <taxon>Bacteria</taxon>
        <taxon>Bacillati</taxon>
        <taxon>Actinomycetota</taxon>
        <taxon>Actinomycetes</taxon>
        <taxon>Streptosporangiales</taxon>
        <taxon>Thermomonosporaceae</taxon>
        <taxon>Actinoallomurus</taxon>
    </lineage>
</organism>
<proteinExistence type="inferred from homology"/>
<dbReference type="Pfam" id="PF00126">
    <property type="entry name" value="HTH_1"/>
    <property type="match status" value="1"/>
</dbReference>
<dbReference type="SUPFAM" id="SSF46785">
    <property type="entry name" value="Winged helix' DNA-binding domain"/>
    <property type="match status" value="1"/>
</dbReference>
<evidence type="ECO:0000256" key="3">
    <source>
        <dbReference type="ARBA" id="ARBA00023125"/>
    </source>
</evidence>
<dbReference type="Gene3D" id="1.10.10.10">
    <property type="entry name" value="Winged helix-like DNA-binding domain superfamily/Winged helix DNA-binding domain"/>
    <property type="match status" value="1"/>
</dbReference>
<sequence length="296" mass="30982">MSVNLSQLRAFVAVLDHGGFGAAAAELGVSQSAVSHSVAALERTLGGAVLARHGHPRPTAFGDLVLGHARAALAAAAAIADLAAQRDGLPAGTVRLAAPTTVCQGLLPRLIPQWKDRLPRVDVALFEGEDDEVADWLARSTVDLAVLVDPPPGPGVLLAEDAFHALLRDDHPLAGEPDVGPADLEDDDFLLSCGGCERHIRELYRRAGTTLSPTHRIRDMGTLLAMVRAGIGVTIVPALTAAMLAPGLVLVPVRPAIGRRLVLTGPADRPWHPAAIALIDTTATTPTTRALIEHMF</sequence>